<dbReference type="Proteomes" id="UP000269721">
    <property type="component" value="Unassembled WGS sequence"/>
</dbReference>
<evidence type="ECO:0000256" key="1">
    <source>
        <dbReference type="SAM" id="MobiDB-lite"/>
    </source>
</evidence>
<evidence type="ECO:0000313" key="2">
    <source>
        <dbReference type="EMBL" id="RKO85792.1"/>
    </source>
</evidence>
<accession>A0A4P9W248</accession>
<gene>
    <name evidence="2" type="ORF">BDK51DRAFT_43876</name>
</gene>
<feature type="region of interest" description="Disordered" evidence="1">
    <location>
        <begin position="685"/>
        <end position="705"/>
    </location>
</feature>
<feature type="region of interest" description="Disordered" evidence="1">
    <location>
        <begin position="213"/>
        <end position="259"/>
    </location>
</feature>
<feature type="region of interest" description="Disordered" evidence="1">
    <location>
        <begin position="368"/>
        <end position="405"/>
    </location>
</feature>
<evidence type="ECO:0000313" key="3">
    <source>
        <dbReference type="Proteomes" id="UP000269721"/>
    </source>
</evidence>
<keyword evidence="3" id="KW-1185">Reference proteome</keyword>
<dbReference type="AlphaFoldDB" id="A0A4P9W248"/>
<proteinExistence type="predicted"/>
<feature type="compositionally biased region" description="Acidic residues" evidence="1">
    <location>
        <begin position="235"/>
        <end position="253"/>
    </location>
</feature>
<feature type="region of interest" description="Disordered" evidence="1">
    <location>
        <begin position="504"/>
        <end position="540"/>
    </location>
</feature>
<feature type="region of interest" description="Disordered" evidence="1">
    <location>
        <begin position="719"/>
        <end position="742"/>
    </location>
</feature>
<name>A0A4P9W248_9FUNG</name>
<reference evidence="3" key="1">
    <citation type="journal article" date="2018" name="Nat. Microbiol.">
        <title>Leveraging single-cell genomics to expand the fungal tree of life.</title>
        <authorList>
            <person name="Ahrendt S.R."/>
            <person name="Quandt C.A."/>
            <person name="Ciobanu D."/>
            <person name="Clum A."/>
            <person name="Salamov A."/>
            <person name="Andreopoulos B."/>
            <person name="Cheng J.F."/>
            <person name="Woyke T."/>
            <person name="Pelin A."/>
            <person name="Henrissat B."/>
            <person name="Reynolds N.K."/>
            <person name="Benny G.L."/>
            <person name="Smith M.E."/>
            <person name="James T.Y."/>
            <person name="Grigoriev I.V."/>
        </authorList>
    </citation>
    <scope>NUCLEOTIDE SEQUENCE [LARGE SCALE GENOMIC DNA]</scope>
</reference>
<feature type="region of interest" description="Disordered" evidence="1">
    <location>
        <begin position="636"/>
        <end position="656"/>
    </location>
</feature>
<dbReference type="EMBL" id="KZ998740">
    <property type="protein sequence ID" value="RKO85792.1"/>
    <property type="molecule type" value="Genomic_DNA"/>
</dbReference>
<dbReference type="OrthoDB" id="2155208at2759"/>
<protein>
    <submittedName>
        <fullName evidence="2">Uncharacterized protein</fullName>
    </submittedName>
</protein>
<organism evidence="2 3">
    <name type="scientific">Blyttiomyces helicus</name>
    <dbReference type="NCBI Taxonomy" id="388810"/>
    <lineage>
        <taxon>Eukaryota</taxon>
        <taxon>Fungi</taxon>
        <taxon>Fungi incertae sedis</taxon>
        <taxon>Chytridiomycota</taxon>
        <taxon>Chytridiomycota incertae sedis</taxon>
        <taxon>Chytridiomycetes</taxon>
        <taxon>Chytridiomycetes incertae sedis</taxon>
        <taxon>Blyttiomyces</taxon>
    </lineage>
</organism>
<sequence>MPRRISDIISDGPLLLLVGRQDLELTSSMMQLNQDAKLQASVMEMHRVISSQIAELETKHRKAIREERVACKKRLKDATLQAVEASKRSQEVALDEVARAHGRGIKESEMKLAKVAKLLRFQQDEEQTLRISAARLFNLMKKNNLITEEEGFVAEDDRVTTAELVEEYQELLVEKEDNIGWLHRRLTALQDLLEHHGITIAATRGAIRGMSRKFSPAMSSRRAPSTPGIPPPSDSGDEVGEEWDEGTEAPGEEWDARSPEELEELARIDALERAHEAEVAALAESNARELADICKRRGVIIREWETRIASLMRLHDVGHVDKVIRRQERLMRFAARVKKPRPPCHKEVQVHEMGMTLAMILLDQEGERKRMEAEREEREARELVEKAEAEERERERALQGEADRKVREEQAALLAMEPCDEELSDLSDQPEVEPLRHSISRIDFQVEEQIESPSAHQTAPRTRSTRGLVRGLAITAGVLPESGPQTPKKRRASAVPAVFRRGSVAPVARSRRKSSVRSDGDAGEWESETEGRRSSLFDSSVGHTTRTVEVERTVGLDSEGALIKASFAVRPRRGSIAAAIPPRFDGQSLGSQKSLVPDPSFISIHPTPMPTRAEKPPPSGQAGVDVLGVRRAVFSERVDTRKPPSPAASARRRTSPLIFSVPSAGLSRKQLSDPAMVGSEWRRSMSSPLVNGKPHPRQKTPPSGVEVPCVSVRLFPSGQLPDHVIGQAGESSGDARDKRANRAELYEAVRPWSAVTASSSSSPIEGNC</sequence>
<feature type="compositionally biased region" description="Basic and acidic residues" evidence="1">
    <location>
        <begin position="733"/>
        <end position="742"/>
    </location>
</feature>